<organism evidence="19 20">
    <name type="scientific">Candidatus Raymondbacteria bacterium RIFOXYD12_FULL_49_13</name>
    <dbReference type="NCBI Taxonomy" id="1817890"/>
    <lineage>
        <taxon>Bacteria</taxon>
        <taxon>Raymondiibacteriota</taxon>
    </lineage>
</organism>
<keyword evidence="7 15" id="KW-0963">Cytoplasm</keyword>
<comment type="caution">
    <text evidence="15">Lacks conserved residue(s) required for the propagation of feature annotation.</text>
</comment>
<dbReference type="GO" id="GO:0052906">
    <property type="term" value="F:tRNA (guanine(37)-N1)-methyltransferase activity"/>
    <property type="evidence" value="ECO:0007669"/>
    <property type="project" value="UniProtKB-UniRule"/>
</dbReference>
<comment type="subunit">
    <text evidence="4 15 17">Homodimer.</text>
</comment>
<sequence length="247" mass="27889">MHFEIITLFPELFDGFMATSIIGRAKKNRLLTEHRLHLRDYAINEYGQVDDAPYGGEAGMVLRPEPAAAAIKAAKELCGEKKAKVIFFTPQGKVFTQAMAHNLAASLDAAVLFCAHYKGLDERVCEKYVDEEISIGDYVVTGGELPAMVFMDALVRLREHVLGNKASAEDDSFHTGLLEHPLYTRPEEFEGVKVPEVLRSGHHKQITEWSRKESLRRTLLRRPDLLRPETVSEKDWKILQTIKGETL</sequence>
<evidence type="ECO:0000256" key="13">
    <source>
        <dbReference type="ARBA" id="ARBA00033392"/>
    </source>
</evidence>
<dbReference type="PANTHER" id="PTHR46417">
    <property type="entry name" value="TRNA (GUANINE-N(1)-)-METHYLTRANSFERASE"/>
    <property type="match status" value="1"/>
</dbReference>
<evidence type="ECO:0000256" key="11">
    <source>
        <dbReference type="ARBA" id="ARBA00022694"/>
    </source>
</evidence>
<comment type="subcellular location">
    <subcellularLocation>
        <location evidence="2 15 17">Cytoplasm</location>
    </subcellularLocation>
</comment>
<feature type="binding site" evidence="15 16">
    <location>
        <begin position="135"/>
        <end position="140"/>
    </location>
    <ligand>
        <name>S-adenosyl-L-methionine</name>
        <dbReference type="ChEBI" id="CHEBI:59789"/>
    </ligand>
</feature>
<dbReference type="PANTHER" id="PTHR46417:SF1">
    <property type="entry name" value="TRNA (GUANINE-N(1)-)-METHYLTRANSFERASE"/>
    <property type="match status" value="1"/>
</dbReference>
<dbReference type="SUPFAM" id="SSF75217">
    <property type="entry name" value="alpha/beta knot"/>
    <property type="match status" value="1"/>
</dbReference>
<dbReference type="Proteomes" id="UP000179243">
    <property type="component" value="Unassembled WGS sequence"/>
</dbReference>
<dbReference type="InterPro" id="IPR029026">
    <property type="entry name" value="tRNA_m1G_MTases_N"/>
</dbReference>
<dbReference type="CDD" id="cd18080">
    <property type="entry name" value="TrmD-like"/>
    <property type="match status" value="1"/>
</dbReference>
<comment type="caution">
    <text evidence="19">The sequence shown here is derived from an EMBL/GenBank/DDBJ whole genome shotgun (WGS) entry which is preliminary data.</text>
</comment>
<evidence type="ECO:0000256" key="3">
    <source>
        <dbReference type="ARBA" id="ARBA00007630"/>
    </source>
</evidence>
<evidence type="ECO:0000256" key="1">
    <source>
        <dbReference type="ARBA" id="ARBA00002634"/>
    </source>
</evidence>
<feature type="domain" description="tRNA methyltransferase TRMD/TRM10-type" evidence="18">
    <location>
        <begin position="1"/>
        <end position="226"/>
    </location>
</feature>
<dbReference type="AlphaFoldDB" id="A0A1F7F770"/>
<dbReference type="InterPro" id="IPR023148">
    <property type="entry name" value="tRNA_m1G_MeTrfase_C_sf"/>
</dbReference>
<evidence type="ECO:0000259" key="18">
    <source>
        <dbReference type="Pfam" id="PF01746"/>
    </source>
</evidence>
<evidence type="ECO:0000313" key="19">
    <source>
        <dbReference type="EMBL" id="OGK02525.1"/>
    </source>
</evidence>
<evidence type="ECO:0000256" key="6">
    <source>
        <dbReference type="ARBA" id="ARBA00014679"/>
    </source>
</evidence>
<evidence type="ECO:0000256" key="17">
    <source>
        <dbReference type="RuleBase" id="RU003464"/>
    </source>
</evidence>
<dbReference type="EC" id="2.1.1.228" evidence="5 15"/>
<dbReference type="InterPro" id="IPR002649">
    <property type="entry name" value="tRNA_m1G_MeTrfase_TrmD"/>
</dbReference>
<dbReference type="FunFam" id="1.10.1270.20:FF:000001">
    <property type="entry name" value="tRNA (guanine-N(1)-)-methyltransferase"/>
    <property type="match status" value="1"/>
</dbReference>
<dbReference type="InterPro" id="IPR029028">
    <property type="entry name" value="Alpha/beta_knot_MTases"/>
</dbReference>
<dbReference type="PIRSF" id="PIRSF000386">
    <property type="entry name" value="tRNA_mtase"/>
    <property type="match status" value="1"/>
</dbReference>
<evidence type="ECO:0000256" key="12">
    <source>
        <dbReference type="ARBA" id="ARBA00029736"/>
    </source>
</evidence>
<evidence type="ECO:0000256" key="9">
    <source>
        <dbReference type="ARBA" id="ARBA00022679"/>
    </source>
</evidence>
<name>A0A1F7F770_UNCRA</name>
<dbReference type="InterPro" id="IPR016009">
    <property type="entry name" value="tRNA_MeTrfase_TRMD/TRM10"/>
</dbReference>
<dbReference type="Gene3D" id="3.40.1280.10">
    <property type="match status" value="1"/>
</dbReference>
<evidence type="ECO:0000256" key="15">
    <source>
        <dbReference type="HAMAP-Rule" id="MF_00605"/>
    </source>
</evidence>
<keyword evidence="10 15" id="KW-0949">S-adenosyl-L-methionine</keyword>
<proteinExistence type="inferred from homology"/>
<evidence type="ECO:0000256" key="4">
    <source>
        <dbReference type="ARBA" id="ARBA00011738"/>
    </source>
</evidence>
<gene>
    <name evidence="15" type="primary">trmD</name>
    <name evidence="19" type="ORF">A2519_12020</name>
</gene>
<dbReference type="EMBL" id="MFYX01000106">
    <property type="protein sequence ID" value="OGK02525.1"/>
    <property type="molecule type" value="Genomic_DNA"/>
</dbReference>
<protein>
    <recommendedName>
        <fullName evidence="6 15">tRNA (guanine-N(1)-)-methyltransferase</fullName>
        <ecNumber evidence="5 15">2.1.1.228</ecNumber>
    </recommendedName>
    <alternativeName>
        <fullName evidence="12 15">M1G-methyltransferase</fullName>
    </alternativeName>
    <alternativeName>
        <fullName evidence="13 15">tRNA [GM37] methyltransferase</fullName>
    </alternativeName>
</protein>
<evidence type="ECO:0000256" key="14">
    <source>
        <dbReference type="ARBA" id="ARBA00047783"/>
    </source>
</evidence>
<comment type="similarity">
    <text evidence="3 15 17">Belongs to the RNA methyltransferase TrmD family.</text>
</comment>
<dbReference type="NCBIfam" id="NF000648">
    <property type="entry name" value="PRK00026.1"/>
    <property type="match status" value="1"/>
</dbReference>
<dbReference type="Pfam" id="PF01746">
    <property type="entry name" value="tRNA_m1G_MT"/>
    <property type="match status" value="1"/>
</dbReference>
<comment type="catalytic activity">
    <reaction evidence="14 15 17">
        <text>guanosine(37) in tRNA + S-adenosyl-L-methionine = N(1)-methylguanosine(37) in tRNA + S-adenosyl-L-homocysteine + H(+)</text>
        <dbReference type="Rhea" id="RHEA:36899"/>
        <dbReference type="Rhea" id="RHEA-COMP:10145"/>
        <dbReference type="Rhea" id="RHEA-COMP:10147"/>
        <dbReference type="ChEBI" id="CHEBI:15378"/>
        <dbReference type="ChEBI" id="CHEBI:57856"/>
        <dbReference type="ChEBI" id="CHEBI:59789"/>
        <dbReference type="ChEBI" id="CHEBI:73542"/>
        <dbReference type="ChEBI" id="CHEBI:74269"/>
        <dbReference type="EC" id="2.1.1.228"/>
    </reaction>
</comment>
<reference evidence="19 20" key="1">
    <citation type="journal article" date="2016" name="Nat. Commun.">
        <title>Thousands of microbial genomes shed light on interconnected biogeochemical processes in an aquifer system.</title>
        <authorList>
            <person name="Anantharaman K."/>
            <person name="Brown C.T."/>
            <person name="Hug L.A."/>
            <person name="Sharon I."/>
            <person name="Castelle C.J."/>
            <person name="Probst A.J."/>
            <person name="Thomas B.C."/>
            <person name="Singh A."/>
            <person name="Wilkins M.J."/>
            <person name="Karaoz U."/>
            <person name="Brodie E.L."/>
            <person name="Williams K.H."/>
            <person name="Hubbard S.S."/>
            <person name="Banfield J.F."/>
        </authorList>
    </citation>
    <scope>NUCLEOTIDE SEQUENCE [LARGE SCALE GENOMIC DNA]</scope>
</reference>
<dbReference type="HAMAP" id="MF_00605">
    <property type="entry name" value="TrmD"/>
    <property type="match status" value="1"/>
</dbReference>
<dbReference type="Gene3D" id="1.10.1270.20">
    <property type="entry name" value="tRNA(m1g37)methyltransferase, domain 2"/>
    <property type="match status" value="1"/>
</dbReference>
<comment type="function">
    <text evidence="1 15 17">Specifically methylates guanosine-37 in various tRNAs.</text>
</comment>
<dbReference type="GO" id="GO:0002939">
    <property type="term" value="P:tRNA N1-guanine methylation"/>
    <property type="evidence" value="ECO:0007669"/>
    <property type="project" value="TreeGrafter"/>
</dbReference>
<evidence type="ECO:0000256" key="10">
    <source>
        <dbReference type="ARBA" id="ARBA00022691"/>
    </source>
</evidence>
<dbReference type="NCBIfam" id="TIGR00088">
    <property type="entry name" value="trmD"/>
    <property type="match status" value="1"/>
</dbReference>
<evidence type="ECO:0000256" key="7">
    <source>
        <dbReference type="ARBA" id="ARBA00022490"/>
    </source>
</evidence>
<keyword evidence="8 15" id="KW-0489">Methyltransferase</keyword>
<keyword evidence="11 15" id="KW-0819">tRNA processing</keyword>
<accession>A0A1F7F770</accession>
<evidence type="ECO:0000313" key="20">
    <source>
        <dbReference type="Proteomes" id="UP000179243"/>
    </source>
</evidence>
<evidence type="ECO:0000256" key="5">
    <source>
        <dbReference type="ARBA" id="ARBA00012807"/>
    </source>
</evidence>
<keyword evidence="9 15" id="KW-0808">Transferase</keyword>
<dbReference type="GO" id="GO:0005829">
    <property type="term" value="C:cytosol"/>
    <property type="evidence" value="ECO:0007669"/>
    <property type="project" value="TreeGrafter"/>
</dbReference>
<evidence type="ECO:0000256" key="8">
    <source>
        <dbReference type="ARBA" id="ARBA00022603"/>
    </source>
</evidence>
<evidence type="ECO:0000256" key="16">
    <source>
        <dbReference type="PIRSR" id="PIRSR000386-1"/>
    </source>
</evidence>
<evidence type="ECO:0000256" key="2">
    <source>
        <dbReference type="ARBA" id="ARBA00004496"/>
    </source>
</evidence>